<dbReference type="InterPro" id="IPR050523">
    <property type="entry name" value="AKR_Detox_Biosynth"/>
</dbReference>
<dbReference type="FunFam" id="3.20.20.100:FF:000004">
    <property type="entry name" value="Oxidoreductase, aldo/keto reductase"/>
    <property type="match status" value="1"/>
</dbReference>
<feature type="domain" description="NADP-dependent oxidoreductase" evidence="2">
    <location>
        <begin position="38"/>
        <end position="336"/>
    </location>
</feature>
<proteinExistence type="predicted"/>
<dbReference type="AlphaFoldDB" id="A0A1G9ST40"/>
<dbReference type="GO" id="GO:0005829">
    <property type="term" value="C:cytosol"/>
    <property type="evidence" value="ECO:0007669"/>
    <property type="project" value="UniProtKB-ARBA"/>
</dbReference>
<dbReference type="EMBL" id="FNGY01000003">
    <property type="protein sequence ID" value="SDM38639.1"/>
    <property type="molecule type" value="Genomic_DNA"/>
</dbReference>
<reference evidence="4" key="1">
    <citation type="submission" date="2016-10" db="EMBL/GenBank/DDBJ databases">
        <authorList>
            <person name="Varghese N."/>
            <person name="Submissions S."/>
        </authorList>
    </citation>
    <scope>NUCLEOTIDE SEQUENCE [LARGE SCALE GENOMIC DNA]</scope>
    <source>
        <strain evidence="4">DSM 19110</strain>
    </source>
</reference>
<dbReference type="STRING" id="430522.BFS30_03495"/>
<keyword evidence="1" id="KW-0560">Oxidoreductase</keyword>
<dbReference type="Proteomes" id="UP000183200">
    <property type="component" value="Unassembled WGS sequence"/>
</dbReference>
<organism evidence="3 4">
    <name type="scientific">Pedobacter steynii</name>
    <dbReference type="NCBI Taxonomy" id="430522"/>
    <lineage>
        <taxon>Bacteria</taxon>
        <taxon>Pseudomonadati</taxon>
        <taxon>Bacteroidota</taxon>
        <taxon>Sphingobacteriia</taxon>
        <taxon>Sphingobacteriales</taxon>
        <taxon>Sphingobacteriaceae</taxon>
        <taxon>Pedobacter</taxon>
    </lineage>
</organism>
<dbReference type="InterPro" id="IPR036812">
    <property type="entry name" value="NAD(P)_OxRdtase_dom_sf"/>
</dbReference>
<dbReference type="Pfam" id="PF00248">
    <property type="entry name" value="Aldo_ket_red"/>
    <property type="match status" value="1"/>
</dbReference>
<evidence type="ECO:0000259" key="2">
    <source>
        <dbReference type="Pfam" id="PF00248"/>
    </source>
</evidence>
<evidence type="ECO:0000256" key="1">
    <source>
        <dbReference type="ARBA" id="ARBA00023002"/>
    </source>
</evidence>
<dbReference type="PANTHER" id="PTHR43364:SF6">
    <property type="entry name" value="OXIDOREDUCTASE-RELATED"/>
    <property type="match status" value="1"/>
</dbReference>
<gene>
    <name evidence="3" type="ORF">SAMN05421820_103698</name>
</gene>
<evidence type="ECO:0000313" key="4">
    <source>
        <dbReference type="Proteomes" id="UP000183200"/>
    </source>
</evidence>
<dbReference type="Gene3D" id="3.20.20.100">
    <property type="entry name" value="NADP-dependent oxidoreductase domain"/>
    <property type="match status" value="1"/>
</dbReference>
<dbReference type="InterPro" id="IPR023210">
    <property type="entry name" value="NADP_OxRdtase_dom"/>
</dbReference>
<dbReference type="GO" id="GO:0016491">
    <property type="term" value="F:oxidoreductase activity"/>
    <property type="evidence" value="ECO:0007669"/>
    <property type="project" value="UniProtKB-KW"/>
</dbReference>
<dbReference type="CDD" id="cd19081">
    <property type="entry name" value="AKR_AKR9C1"/>
    <property type="match status" value="1"/>
</dbReference>
<accession>A0A1G9ST40</accession>
<keyword evidence="4" id="KW-1185">Reference proteome</keyword>
<protein>
    <submittedName>
        <fullName evidence="3">Predicted oxidoreductase</fullName>
    </submittedName>
</protein>
<dbReference type="PANTHER" id="PTHR43364">
    <property type="entry name" value="NADH-SPECIFIC METHYLGLYOXAL REDUCTASE-RELATED"/>
    <property type="match status" value="1"/>
</dbReference>
<sequence length="339" mass="37867">MWNKIIPDIVDVSTFSISSYSYKMEKRKLGNSDLFVYPITFGGNVFGWTIDQAKSFEILDGFTAAGFNFIDTADVYSRWNPGNSGGESETIIGNWMQERKNRSQVIIATKVGADMGHGKSLSKQNILASVEASLKRLKTDYIDLYQSHYDDPATPVSETLEAYDQLIKAGKIRWIGASNYSAERLKESLETAQKLSLPKYQTFQPEYNLYAREGYEKELEQVVTEYQLGVINYYALASGFLSGKYRSEADLNKSQRGGGMKQYLNARGFKILKALDEVSEQYNASPASVALAWLIARPSVTAPIASVTSLSQLEDLKRAAALKLNIEDIAILDQASDWK</sequence>
<dbReference type="SUPFAM" id="SSF51430">
    <property type="entry name" value="NAD(P)-linked oxidoreductase"/>
    <property type="match status" value="1"/>
</dbReference>
<name>A0A1G9ST40_9SPHI</name>
<evidence type="ECO:0000313" key="3">
    <source>
        <dbReference type="EMBL" id="SDM38639.1"/>
    </source>
</evidence>